<reference evidence="4 5" key="1">
    <citation type="submission" date="2024-05" db="EMBL/GenBank/DDBJ databases">
        <authorList>
            <person name="Wallberg A."/>
        </authorList>
    </citation>
    <scope>NUCLEOTIDE SEQUENCE [LARGE SCALE GENOMIC DNA]</scope>
</reference>
<comment type="caution">
    <text evidence="4">The sequence shown here is derived from an EMBL/GenBank/DDBJ whole genome shotgun (WGS) entry which is preliminary data.</text>
</comment>
<dbReference type="EMBL" id="CAXKWB010030597">
    <property type="protein sequence ID" value="CAL4137949.1"/>
    <property type="molecule type" value="Genomic_DNA"/>
</dbReference>
<dbReference type="SMART" id="SM00409">
    <property type="entry name" value="IG"/>
    <property type="match status" value="1"/>
</dbReference>
<evidence type="ECO:0000313" key="4">
    <source>
        <dbReference type="EMBL" id="CAL4137949.1"/>
    </source>
</evidence>
<dbReference type="FunFam" id="2.60.40.10:FF:000129">
    <property type="entry name" value="CLUMA_CG018772, isoform A"/>
    <property type="match status" value="1"/>
</dbReference>
<organism evidence="4 5">
    <name type="scientific">Meganyctiphanes norvegica</name>
    <name type="common">Northern krill</name>
    <name type="synonym">Thysanopoda norvegica</name>
    <dbReference type="NCBI Taxonomy" id="48144"/>
    <lineage>
        <taxon>Eukaryota</taxon>
        <taxon>Metazoa</taxon>
        <taxon>Ecdysozoa</taxon>
        <taxon>Arthropoda</taxon>
        <taxon>Crustacea</taxon>
        <taxon>Multicrustacea</taxon>
        <taxon>Malacostraca</taxon>
        <taxon>Eumalacostraca</taxon>
        <taxon>Eucarida</taxon>
        <taxon>Euphausiacea</taxon>
        <taxon>Euphausiidae</taxon>
        <taxon>Meganyctiphanes</taxon>
    </lineage>
</organism>
<proteinExistence type="predicted"/>
<dbReference type="GO" id="GO:0050808">
    <property type="term" value="P:synapse organization"/>
    <property type="evidence" value="ECO:0007669"/>
    <property type="project" value="TreeGrafter"/>
</dbReference>
<feature type="chain" id="PRO_5043371256" description="Ig-like domain-containing protein" evidence="2">
    <location>
        <begin position="30"/>
        <end position="303"/>
    </location>
</feature>
<dbReference type="InterPro" id="IPR036179">
    <property type="entry name" value="Ig-like_dom_sf"/>
</dbReference>
<evidence type="ECO:0000313" key="5">
    <source>
        <dbReference type="Proteomes" id="UP001497623"/>
    </source>
</evidence>
<dbReference type="Pfam" id="PF07686">
    <property type="entry name" value="V-set"/>
    <property type="match status" value="1"/>
</dbReference>
<dbReference type="AlphaFoldDB" id="A0AAV2RQE5"/>
<feature type="non-terminal residue" evidence="4">
    <location>
        <position position="303"/>
    </location>
</feature>
<keyword evidence="1" id="KW-0472">Membrane</keyword>
<dbReference type="InterPro" id="IPR003599">
    <property type="entry name" value="Ig_sub"/>
</dbReference>
<dbReference type="Proteomes" id="UP001497623">
    <property type="component" value="Unassembled WGS sequence"/>
</dbReference>
<dbReference type="InterPro" id="IPR007110">
    <property type="entry name" value="Ig-like_dom"/>
</dbReference>
<dbReference type="Gene3D" id="2.60.40.10">
    <property type="entry name" value="Immunoglobulins"/>
    <property type="match status" value="1"/>
</dbReference>
<feature type="transmembrane region" description="Helical" evidence="1">
    <location>
        <begin position="280"/>
        <end position="302"/>
    </location>
</feature>
<evidence type="ECO:0000256" key="1">
    <source>
        <dbReference type="SAM" id="Phobius"/>
    </source>
</evidence>
<accession>A0AAV2RQE5</accession>
<dbReference type="GO" id="GO:0032589">
    <property type="term" value="C:neuron projection membrane"/>
    <property type="evidence" value="ECO:0007669"/>
    <property type="project" value="TreeGrafter"/>
</dbReference>
<protein>
    <recommendedName>
        <fullName evidence="3">Ig-like domain-containing protein</fullName>
    </recommendedName>
</protein>
<dbReference type="InterPro" id="IPR013106">
    <property type="entry name" value="Ig_V-set"/>
</dbReference>
<feature type="signal peptide" evidence="2">
    <location>
        <begin position="1"/>
        <end position="29"/>
    </location>
</feature>
<sequence length="303" mass="33543">MPEVCTLEPLMSLALLWAAAALLLLPVEALSWSRSGRHVIPDATLPGPTMPPIFDPQLPSNVTVTASKTALLSCVVHNLGNNSVSWIRHRDLHILSVGAVTYTSDSRFEAAPQHGAGDWALKLRYAHPRDSGKYDCQVSTTPPFNRTVHLTVIEPQARILRSPEMHIGLGTTINLTCVIPYSPEPPDYLHWYHKEKVSRKNGRREVPGTVYCKISFKETISKQINGRPKAALIFGCPIGPARDHALRPKGQLKIILDLIDGEHPAAMQGGSSVRFPGHRLWAWTLSIAIAALISRPLLYYFYM</sequence>
<keyword evidence="1" id="KW-0812">Transmembrane</keyword>
<keyword evidence="5" id="KW-1185">Reference proteome</keyword>
<keyword evidence="1" id="KW-1133">Transmembrane helix</keyword>
<evidence type="ECO:0000256" key="2">
    <source>
        <dbReference type="SAM" id="SignalP"/>
    </source>
</evidence>
<feature type="domain" description="Ig-like" evidence="3">
    <location>
        <begin position="155"/>
        <end position="225"/>
    </location>
</feature>
<dbReference type="InterPro" id="IPR037448">
    <property type="entry name" value="Zig-8"/>
</dbReference>
<dbReference type="PANTHER" id="PTHR23279">
    <property type="entry name" value="DEFECTIVE PROBOSCIS EXTENSION RESPONSE DPR -RELATED"/>
    <property type="match status" value="1"/>
</dbReference>
<dbReference type="PROSITE" id="PS50835">
    <property type="entry name" value="IG_LIKE"/>
    <property type="match status" value="2"/>
</dbReference>
<gene>
    <name evidence="4" type="ORF">MNOR_LOCUS28149</name>
</gene>
<dbReference type="PANTHER" id="PTHR23279:SF46">
    <property type="entry name" value="DEFECTIVE PROBOSCIS EXTENSION RESPONSE 10, ISOFORM A-RELATED"/>
    <property type="match status" value="1"/>
</dbReference>
<name>A0AAV2RQE5_MEGNR</name>
<evidence type="ECO:0000259" key="3">
    <source>
        <dbReference type="PROSITE" id="PS50835"/>
    </source>
</evidence>
<keyword evidence="2" id="KW-0732">Signal</keyword>
<dbReference type="SUPFAM" id="SSF48726">
    <property type="entry name" value="Immunoglobulin"/>
    <property type="match status" value="2"/>
</dbReference>
<feature type="domain" description="Ig-like" evidence="3">
    <location>
        <begin position="51"/>
        <end position="151"/>
    </location>
</feature>
<dbReference type="InterPro" id="IPR013783">
    <property type="entry name" value="Ig-like_fold"/>
</dbReference>